<comment type="similarity">
    <text evidence="2">Belongs to the GMC oxidoreductase family.</text>
</comment>
<dbReference type="InterPro" id="IPR012132">
    <property type="entry name" value="GMC_OxRdtase"/>
</dbReference>
<keyword evidence="11" id="KW-1185">Reference proteome</keyword>
<protein>
    <recommendedName>
        <fullName evidence="9">Glucose-methanol-choline oxidoreductase C-terminal domain-containing protein</fullName>
    </recommendedName>
</protein>
<dbReference type="Proteomes" id="UP000027222">
    <property type="component" value="Unassembled WGS sequence"/>
</dbReference>
<evidence type="ECO:0000256" key="8">
    <source>
        <dbReference type="ARBA" id="ARBA00023180"/>
    </source>
</evidence>
<comment type="subunit">
    <text evidence="3">Monomer.</text>
</comment>
<evidence type="ECO:0000256" key="3">
    <source>
        <dbReference type="ARBA" id="ARBA00011245"/>
    </source>
</evidence>
<accession>A0A067SB51</accession>
<name>A0A067SB51_GALM3</name>
<keyword evidence="4" id="KW-0285">Flavoprotein</keyword>
<evidence type="ECO:0000256" key="7">
    <source>
        <dbReference type="ARBA" id="ARBA00023002"/>
    </source>
</evidence>
<evidence type="ECO:0000256" key="4">
    <source>
        <dbReference type="ARBA" id="ARBA00022630"/>
    </source>
</evidence>
<evidence type="ECO:0000256" key="5">
    <source>
        <dbReference type="ARBA" id="ARBA00022729"/>
    </source>
</evidence>
<evidence type="ECO:0000313" key="10">
    <source>
        <dbReference type="EMBL" id="KDR67197.1"/>
    </source>
</evidence>
<dbReference type="GO" id="GO:0016614">
    <property type="term" value="F:oxidoreductase activity, acting on CH-OH group of donors"/>
    <property type="evidence" value="ECO:0007669"/>
    <property type="project" value="InterPro"/>
</dbReference>
<keyword evidence="8" id="KW-0325">Glycoprotein</keyword>
<evidence type="ECO:0000259" key="9">
    <source>
        <dbReference type="Pfam" id="PF05199"/>
    </source>
</evidence>
<dbReference type="HOGENOM" id="CLU_002865_2_2_1"/>
<dbReference type="Gene3D" id="3.30.560.10">
    <property type="entry name" value="Glucose Oxidase, domain 3"/>
    <property type="match status" value="1"/>
</dbReference>
<gene>
    <name evidence="10" type="ORF">GALMADRAFT_80050</name>
</gene>
<organism evidence="10 11">
    <name type="scientific">Galerina marginata (strain CBS 339.88)</name>
    <dbReference type="NCBI Taxonomy" id="685588"/>
    <lineage>
        <taxon>Eukaryota</taxon>
        <taxon>Fungi</taxon>
        <taxon>Dikarya</taxon>
        <taxon>Basidiomycota</taxon>
        <taxon>Agaricomycotina</taxon>
        <taxon>Agaricomycetes</taxon>
        <taxon>Agaricomycetidae</taxon>
        <taxon>Agaricales</taxon>
        <taxon>Agaricineae</taxon>
        <taxon>Strophariaceae</taxon>
        <taxon>Galerina</taxon>
    </lineage>
</organism>
<dbReference type="InterPro" id="IPR036188">
    <property type="entry name" value="FAD/NAD-bd_sf"/>
</dbReference>
<sequence>EPGYSGPTLPEDRPPRKYSSINAVLFGPLSRGRTHIMSSDPSDPADIDPAYYAHPLDLATHVKGVQLARTMLRTAPLDSIYDGDYEPGPGRQTVEELTSWVKETAASDNHVVGSLAMMPAELGGVVDTRLKVYGLENVRVVDASIIPFPISAHIVSIYLLFL</sequence>
<dbReference type="OrthoDB" id="269227at2759"/>
<evidence type="ECO:0000256" key="2">
    <source>
        <dbReference type="ARBA" id="ARBA00010790"/>
    </source>
</evidence>
<keyword evidence="6" id="KW-0274">FAD</keyword>
<keyword evidence="5" id="KW-0732">Signal</keyword>
<dbReference type="Gene3D" id="3.50.50.60">
    <property type="entry name" value="FAD/NAD(P)-binding domain"/>
    <property type="match status" value="1"/>
</dbReference>
<dbReference type="PANTHER" id="PTHR11552:SF201">
    <property type="entry name" value="GLUCOSE-METHANOL-CHOLINE OXIDOREDUCTASE N-TERMINAL DOMAIN-CONTAINING PROTEIN"/>
    <property type="match status" value="1"/>
</dbReference>
<dbReference type="PANTHER" id="PTHR11552">
    <property type="entry name" value="GLUCOSE-METHANOL-CHOLINE GMC OXIDOREDUCTASE"/>
    <property type="match status" value="1"/>
</dbReference>
<evidence type="ECO:0000256" key="6">
    <source>
        <dbReference type="ARBA" id="ARBA00022827"/>
    </source>
</evidence>
<comment type="cofactor">
    <cofactor evidence="1">
        <name>FAD</name>
        <dbReference type="ChEBI" id="CHEBI:57692"/>
    </cofactor>
</comment>
<evidence type="ECO:0000313" key="11">
    <source>
        <dbReference type="Proteomes" id="UP000027222"/>
    </source>
</evidence>
<reference evidence="11" key="1">
    <citation type="journal article" date="2014" name="Proc. Natl. Acad. Sci. U.S.A.">
        <title>Extensive sampling of basidiomycete genomes demonstrates inadequacy of the white-rot/brown-rot paradigm for wood decay fungi.</title>
        <authorList>
            <person name="Riley R."/>
            <person name="Salamov A.A."/>
            <person name="Brown D.W."/>
            <person name="Nagy L.G."/>
            <person name="Floudas D."/>
            <person name="Held B.W."/>
            <person name="Levasseur A."/>
            <person name="Lombard V."/>
            <person name="Morin E."/>
            <person name="Otillar R."/>
            <person name="Lindquist E.A."/>
            <person name="Sun H."/>
            <person name="LaButti K.M."/>
            <person name="Schmutz J."/>
            <person name="Jabbour D."/>
            <person name="Luo H."/>
            <person name="Baker S.E."/>
            <person name="Pisabarro A.G."/>
            <person name="Walton J.D."/>
            <person name="Blanchette R.A."/>
            <person name="Henrissat B."/>
            <person name="Martin F."/>
            <person name="Cullen D."/>
            <person name="Hibbett D.S."/>
            <person name="Grigoriev I.V."/>
        </authorList>
    </citation>
    <scope>NUCLEOTIDE SEQUENCE [LARGE SCALE GENOMIC DNA]</scope>
    <source>
        <strain evidence="11">CBS 339.88</strain>
    </source>
</reference>
<feature type="domain" description="Glucose-methanol-choline oxidoreductase C-terminal" evidence="9">
    <location>
        <begin position="28"/>
        <end position="156"/>
    </location>
</feature>
<dbReference type="GO" id="GO:0050660">
    <property type="term" value="F:flavin adenine dinucleotide binding"/>
    <property type="evidence" value="ECO:0007669"/>
    <property type="project" value="InterPro"/>
</dbReference>
<dbReference type="InterPro" id="IPR007867">
    <property type="entry name" value="GMC_OxRtase_C"/>
</dbReference>
<evidence type="ECO:0000256" key="1">
    <source>
        <dbReference type="ARBA" id="ARBA00001974"/>
    </source>
</evidence>
<dbReference type="AlphaFoldDB" id="A0A067SB51"/>
<dbReference type="STRING" id="685588.A0A067SB51"/>
<proteinExistence type="inferred from homology"/>
<feature type="non-terminal residue" evidence="10">
    <location>
        <position position="1"/>
    </location>
</feature>
<keyword evidence="7" id="KW-0560">Oxidoreductase</keyword>
<dbReference type="EMBL" id="KL142417">
    <property type="protein sequence ID" value="KDR67197.1"/>
    <property type="molecule type" value="Genomic_DNA"/>
</dbReference>
<dbReference type="SUPFAM" id="SSF51905">
    <property type="entry name" value="FAD/NAD(P)-binding domain"/>
    <property type="match status" value="1"/>
</dbReference>
<dbReference type="Pfam" id="PF05199">
    <property type="entry name" value="GMC_oxred_C"/>
    <property type="match status" value="1"/>
</dbReference>
<dbReference type="SUPFAM" id="SSF54373">
    <property type="entry name" value="FAD-linked reductases, C-terminal domain"/>
    <property type="match status" value="1"/>
</dbReference>